<gene>
    <name evidence="1" type="ORF">Q4610_20590</name>
</gene>
<comment type="caution">
    <text evidence="1">The sequence shown here is derived from an EMBL/GenBank/DDBJ whole genome shotgun (WGS) entry which is preliminary data.</text>
</comment>
<dbReference type="RefSeq" id="WP_304537729.1">
    <property type="nucleotide sequence ID" value="NZ_JAUQOM010000028.1"/>
</dbReference>
<sequence length="141" mass="15504">SPATFLRSVGSSSSFLRHYDEAPTLLKSQPQICAIGADGEQASGLAESDLRQQGDDWLADGPEGPVTIRFTPHNDYGVMDHFVDTGDGREVHVPLRVIRNGDGAEVMLTLFRQPGMDDEMFARDAKWITRDLRALKAFVTA</sequence>
<keyword evidence="2" id="KW-1185">Reference proteome</keyword>
<name>A0ABT8ZVH8_9SPHN</name>
<proteinExistence type="predicted"/>
<organism evidence="1 2">
    <name type="scientific">Sphingobium cyanobacteriorum</name>
    <dbReference type="NCBI Taxonomy" id="3063954"/>
    <lineage>
        <taxon>Bacteria</taxon>
        <taxon>Pseudomonadati</taxon>
        <taxon>Pseudomonadota</taxon>
        <taxon>Alphaproteobacteria</taxon>
        <taxon>Sphingomonadales</taxon>
        <taxon>Sphingomonadaceae</taxon>
        <taxon>Sphingobium</taxon>
    </lineage>
</organism>
<protein>
    <recommendedName>
        <fullName evidence="3">Polyketide cyclase</fullName>
    </recommendedName>
</protein>
<feature type="non-terminal residue" evidence="1">
    <location>
        <position position="1"/>
    </location>
</feature>
<dbReference type="InterPro" id="IPR023393">
    <property type="entry name" value="START-like_dom_sf"/>
</dbReference>
<dbReference type="EMBL" id="JAUQOM010000028">
    <property type="protein sequence ID" value="MDO7837446.1"/>
    <property type="molecule type" value="Genomic_DNA"/>
</dbReference>
<dbReference type="Gene3D" id="3.30.530.20">
    <property type="match status" value="1"/>
</dbReference>
<dbReference type="SUPFAM" id="SSF55961">
    <property type="entry name" value="Bet v1-like"/>
    <property type="match status" value="1"/>
</dbReference>
<dbReference type="Proteomes" id="UP001176471">
    <property type="component" value="Unassembled WGS sequence"/>
</dbReference>
<accession>A0ABT8ZVH8</accession>
<evidence type="ECO:0000313" key="2">
    <source>
        <dbReference type="Proteomes" id="UP001176471"/>
    </source>
</evidence>
<reference evidence="1" key="1">
    <citation type="submission" date="2023-07" db="EMBL/GenBank/DDBJ databases">
        <title>Bacterial whole genome sequence for Sphingobium sp. HBC34.</title>
        <authorList>
            <person name="Le V."/>
            <person name="Ko S.-R."/>
            <person name="Ahn C.-Y."/>
            <person name="Oh H.-M."/>
        </authorList>
    </citation>
    <scope>NUCLEOTIDE SEQUENCE</scope>
    <source>
        <strain evidence="1">HBC34</strain>
    </source>
</reference>
<evidence type="ECO:0000313" key="1">
    <source>
        <dbReference type="EMBL" id="MDO7837446.1"/>
    </source>
</evidence>
<evidence type="ECO:0008006" key="3">
    <source>
        <dbReference type="Google" id="ProtNLM"/>
    </source>
</evidence>